<protein>
    <submittedName>
        <fullName evidence="2">Uncharacterized protein</fullName>
    </submittedName>
</protein>
<keyword evidence="1" id="KW-0732">Signal</keyword>
<feature type="chain" id="PRO_5044831612" evidence="1">
    <location>
        <begin position="20"/>
        <end position="129"/>
    </location>
</feature>
<accession>A0ABD2W6V5</accession>
<proteinExistence type="predicted"/>
<evidence type="ECO:0000313" key="2">
    <source>
        <dbReference type="EMBL" id="KAL3388790.1"/>
    </source>
</evidence>
<gene>
    <name evidence="2" type="ORF">TKK_016213</name>
</gene>
<comment type="caution">
    <text evidence="2">The sequence shown here is derived from an EMBL/GenBank/DDBJ whole genome shotgun (WGS) entry which is preliminary data.</text>
</comment>
<sequence length="129" mass="14144">MNFHSIPTVLLLSLILVSSIDNSLQQDLSSPPLDGEHFNRARIVILMRAAKKRRSRLSDKKNVLLTFAVLVDAACVDAATVVASKLAGSINDTYKRIRSVTYVSCTIVSAHTHAYYNTISISSLNEIVV</sequence>
<evidence type="ECO:0000256" key="1">
    <source>
        <dbReference type="SAM" id="SignalP"/>
    </source>
</evidence>
<dbReference type="EMBL" id="JBJJXI010000128">
    <property type="protein sequence ID" value="KAL3388790.1"/>
    <property type="molecule type" value="Genomic_DNA"/>
</dbReference>
<dbReference type="Proteomes" id="UP001627154">
    <property type="component" value="Unassembled WGS sequence"/>
</dbReference>
<reference evidence="2 3" key="1">
    <citation type="journal article" date="2024" name="bioRxiv">
        <title>A reference genome for Trichogramma kaykai: A tiny desert-dwelling parasitoid wasp with competing sex-ratio distorters.</title>
        <authorList>
            <person name="Culotta J."/>
            <person name="Lindsey A.R."/>
        </authorList>
    </citation>
    <scope>NUCLEOTIDE SEQUENCE [LARGE SCALE GENOMIC DNA]</scope>
    <source>
        <strain evidence="2 3">KSX58</strain>
    </source>
</reference>
<organism evidence="2 3">
    <name type="scientific">Trichogramma kaykai</name>
    <dbReference type="NCBI Taxonomy" id="54128"/>
    <lineage>
        <taxon>Eukaryota</taxon>
        <taxon>Metazoa</taxon>
        <taxon>Ecdysozoa</taxon>
        <taxon>Arthropoda</taxon>
        <taxon>Hexapoda</taxon>
        <taxon>Insecta</taxon>
        <taxon>Pterygota</taxon>
        <taxon>Neoptera</taxon>
        <taxon>Endopterygota</taxon>
        <taxon>Hymenoptera</taxon>
        <taxon>Apocrita</taxon>
        <taxon>Proctotrupomorpha</taxon>
        <taxon>Chalcidoidea</taxon>
        <taxon>Trichogrammatidae</taxon>
        <taxon>Trichogramma</taxon>
    </lineage>
</organism>
<evidence type="ECO:0000313" key="3">
    <source>
        <dbReference type="Proteomes" id="UP001627154"/>
    </source>
</evidence>
<feature type="signal peptide" evidence="1">
    <location>
        <begin position="1"/>
        <end position="19"/>
    </location>
</feature>
<name>A0ABD2W6V5_9HYME</name>
<keyword evidence="3" id="KW-1185">Reference proteome</keyword>
<dbReference type="AlphaFoldDB" id="A0ABD2W6V5"/>